<dbReference type="Gene3D" id="3.40.710.10">
    <property type="entry name" value="DD-peptidase/beta-lactamase superfamily"/>
    <property type="match status" value="1"/>
</dbReference>
<evidence type="ECO:0000256" key="6">
    <source>
        <dbReference type="RuleBase" id="RU361140"/>
    </source>
</evidence>
<keyword evidence="8" id="KW-0732">Signal</keyword>
<feature type="domain" description="Beta-lactamase class A catalytic" evidence="9">
    <location>
        <begin position="119"/>
        <end position="345"/>
    </location>
</feature>
<dbReference type="InterPro" id="IPR023650">
    <property type="entry name" value="Beta-lactam_class-A_AS"/>
</dbReference>
<proteinExistence type="inferred from homology"/>
<dbReference type="EMBL" id="JBBHJY010000008">
    <property type="protein sequence ID" value="MEJ6011266.1"/>
    <property type="molecule type" value="Genomic_DNA"/>
</dbReference>
<organism evidence="10 11">
    <name type="scientific">Novosphingobium aquae</name>
    <dbReference type="NCBI Taxonomy" id="3133435"/>
    <lineage>
        <taxon>Bacteria</taxon>
        <taxon>Pseudomonadati</taxon>
        <taxon>Pseudomonadota</taxon>
        <taxon>Alphaproteobacteria</taxon>
        <taxon>Sphingomonadales</taxon>
        <taxon>Sphingomonadaceae</taxon>
        <taxon>Novosphingobium</taxon>
    </lineage>
</organism>
<evidence type="ECO:0000313" key="11">
    <source>
        <dbReference type="Proteomes" id="UP001379235"/>
    </source>
</evidence>
<dbReference type="InterPro" id="IPR012338">
    <property type="entry name" value="Beta-lactam/transpept-like"/>
</dbReference>
<evidence type="ECO:0000313" key="10">
    <source>
        <dbReference type="EMBL" id="MEJ6011266.1"/>
    </source>
</evidence>
<feature type="compositionally biased region" description="Polar residues" evidence="7">
    <location>
        <begin position="55"/>
        <end position="76"/>
    </location>
</feature>
<dbReference type="RefSeq" id="WP_339968317.1">
    <property type="nucleotide sequence ID" value="NZ_JBBHJY010000008.1"/>
</dbReference>
<dbReference type="InterPro" id="IPR045155">
    <property type="entry name" value="Beta-lactam_cat"/>
</dbReference>
<keyword evidence="5 6" id="KW-0046">Antibiotic resistance</keyword>
<gene>
    <name evidence="10" type="ORF">WG900_15195</name>
</gene>
<evidence type="ECO:0000256" key="8">
    <source>
        <dbReference type="SAM" id="SignalP"/>
    </source>
</evidence>
<sequence length="382" mass="39996">MAEGLVSRFLTLGVAAAALLAVPAQAASGSALASSLEGEFDTMFGGPKARIETPASPSSQSSVTITRGQKAQSTQTVTVPVRAPVSLAAVPPSQPSYAYSSPFEASIAALAEGSQGRIGVAALDLETGRSVAILGDQSFPMASTSKIAIVATFLAGVDEGRYKLYDQYPLIVPVPSKKFSSAQAPVRQGTMMSALSLIEATITRSDNQATDALLAAVGGPQVVTRWVQSRTGITDFRIDRTIATLVRDDGAVNPATAIDKRDSVTPMGMVRLLSGIYRREWLSPASNDVLLGAMSRTVTGKHRIRGLLPEGTQVAHKTGTLFNTASDVGFIKTPDGRELAVAIYVTGQGSKPARDARIAAIARSLYDGYLAEAASNRRTALR</sequence>
<evidence type="ECO:0000259" key="9">
    <source>
        <dbReference type="Pfam" id="PF13354"/>
    </source>
</evidence>
<evidence type="ECO:0000256" key="4">
    <source>
        <dbReference type="ARBA" id="ARBA00022801"/>
    </source>
</evidence>
<feature type="region of interest" description="Disordered" evidence="7">
    <location>
        <begin position="44"/>
        <end position="76"/>
    </location>
</feature>
<dbReference type="PRINTS" id="PR00118">
    <property type="entry name" value="BLACTAMASEA"/>
</dbReference>
<evidence type="ECO:0000256" key="5">
    <source>
        <dbReference type="ARBA" id="ARBA00023251"/>
    </source>
</evidence>
<feature type="signal peptide" evidence="8">
    <location>
        <begin position="1"/>
        <end position="26"/>
    </location>
</feature>
<dbReference type="Pfam" id="PF13354">
    <property type="entry name" value="Beta-lactamase2"/>
    <property type="match status" value="1"/>
</dbReference>
<evidence type="ECO:0000256" key="3">
    <source>
        <dbReference type="ARBA" id="ARBA00012865"/>
    </source>
</evidence>
<dbReference type="Proteomes" id="UP001379235">
    <property type="component" value="Unassembled WGS sequence"/>
</dbReference>
<accession>A0ABU8SBB3</accession>
<protein>
    <recommendedName>
        <fullName evidence="3 6">Beta-lactamase</fullName>
        <ecNumber evidence="3 6">3.5.2.6</ecNumber>
    </recommendedName>
</protein>
<evidence type="ECO:0000256" key="1">
    <source>
        <dbReference type="ARBA" id="ARBA00001526"/>
    </source>
</evidence>
<evidence type="ECO:0000256" key="2">
    <source>
        <dbReference type="ARBA" id="ARBA00009009"/>
    </source>
</evidence>
<keyword evidence="11" id="KW-1185">Reference proteome</keyword>
<dbReference type="SUPFAM" id="SSF56601">
    <property type="entry name" value="beta-lactamase/transpeptidase-like"/>
    <property type="match status" value="1"/>
</dbReference>
<name>A0ABU8SBB3_9SPHN</name>
<dbReference type="PANTHER" id="PTHR35333:SF3">
    <property type="entry name" value="BETA-LACTAMASE-TYPE TRANSPEPTIDASE FOLD CONTAINING PROTEIN"/>
    <property type="match status" value="1"/>
</dbReference>
<comment type="catalytic activity">
    <reaction evidence="1 6">
        <text>a beta-lactam + H2O = a substituted beta-amino acid</text>
        <dbReference type="Rhea" id="RHEA:20401"/>
        <dbReference type="ChEBI" id="CHEBI:15377"/>
        <dbReference type="ChEBI" id="CHEBI:35627"/>
        <dbReference type="ChEBI" id="CHEBI:140347"/>
        <dbReference type="EC" id="3.5.2.6"/>
    </reaction>
</comment>
<evidence type="ECO:0000256" key="7">
    <source>
        <dbReference type="SAM" id="MobiDB-lite"/>
    </source>
</evidence>
<dbReference type="PANTHER" id="PTHR35333">
    <property type="entry name" value="BETA-LACTAMASE"/>
    <property type="match status" value="1"/>
</dbReference>
<keyword evidence="4 6" id="KW-0378">Hydrolase</keyword>
<reference evidence="10 11" key="1">
    <citation type="submission" date="2024-03" db="EMBL/GenBank/DDBJ databases">
        <authorList>
            <person name="Jo J.-H."/>
        </authorList>
    </citation>
    <scope>NUCLEOTIDE SEQUENCE [LARGE SCALE GENOMIC DNA]</scope>
    <source>
        <strain evidence="10 11">AS3R-12</strain>
    </source>
</reference>
<feature type="chain" id="PRO_5046041737" description="Beta-lactamase" evidence="8">
    <location>
        <begin position="27"/>
        <end position="382"/>
    </location>
</feature>
<comment type="similarity">
    <text evidence="2 6">Belongs to the class-A beta-lactamase family.</text>
</comment>
<dbReference type="InterPro" id="IPR000871">
    <property type="entry name" value="Beta-lactam_class-A"/>
</dbReference>
<dbReference type="PROSITE" id="PS00146">
    <property type="entry name" value="BETA_LACTAMASE_A"/>
    <property type="match status" value="1"/>
</dbReference>
<comment type="caution">
    <text evidence="10">The sequence shown here is derived from an EMBL/GenBank/DDBJ whole genome shotgun (WGS) entry which is preliminary data.</text>
</comment>
<dbReference type="GO" id="GO:0016787">
    <property type="term" value="F:hydrolase activity"/>
    <property type="evidence" value="ECO:0007669"/>
    <property type="project" value="UniProtKB-KW"/>
</dbReference>
<dbReference type="EC" id="3.5.2.6" evidence="3 6"/>